<reference evidence="1" key="1">
    <citation type="submission" date="2018-05" db="EMBL/GenBank/DDBJ databases">
        <authorList>
            <person name="Lanie J.A."/>
            <person name="Ng W.-L."/>
            <person name="Kazmierczak K.M."/>
            <person name="Andrzejewski T.M."/>
            <person name="Davidsen T.M."/>
            <person name="Wayne K.J."/>
            <person name="Tettelin H."/>
            <person name="Glass J.I."/>
            <person name="Rusch D."/>
            <person name="Podicherti R."/>
            <person name="Tsui H.-C.T."/>
            <person name="Winkler M.E."/>
        </authorList>
    </citation>
    <scope>NUCLEOTIDE SEQUENCE</scope>
</reference>
<dbReference type="AlphaFoldDB" id="A0A381XN99"/>
<organism evidence="1">
    <name type="scientific">marine metagenome</name>
    <dbReference type="NCBI Taxonomy" id="408172"/>
    <lineage>
        <taxon>unclassified sequences</taxon>
        <taxon>metagenomes</taxon>
        <taxon>ecological metagenomes</taxon>
    </lineage>
</organism>
<proteinExistence type="predicted"/>
<dbReference type="EMBL" id="UINC01015796">
    <property type="protein sequence ID" value="SVA66256.1"/>
    <property type="molecule type" value="Genomic_DNA"/>
</dbReference>
<evidence type="ECO:0000313" key="1">
    <source>
        <dbReference type="EMBL" id="SVA66256.1"/>
    </source>
</evidence>
<accession>A0A381XN99</accession>
<protein>
    <recommendedName>
        <fullName evidence="2">DUF1059 domain-containing protein</fullName>
    </recommendedName>
</protein>
<name>A0A381XN99_9ZZZZ</name>
<sequence length="52" mass="5919">MAIATCRDYGYDCDFVVEGDIDKVAIEFGKHSAEQHGIEYSKETLTKFMVKK</sequence>
<gene>
    <name evidence="1" type="ORF">METZ01_LOCUS119110</name>
</gene>
<evidence type="ECO:0008006" key="2">
    <source>
        <dbReference type="Google" id="ProtNLM"/>
    </source>
</evidence>